<evidence type="ECO:0000313" key="2">
    <source>
        <dbReference type="EMBL" id="KAF1770922.1"/>
    </source>
</evidence>
<dbReference type="KEGG" id="crq:GCK72_002746"/>
<dbReference type="EMBL" id="WUAV01000001">
    <property type="protein sequence ID" value="KAF1770922.1"/>
    <property type="molecule type" value="Genomic_DNA"/>
</dbReference>
<organism evidence="2 3">
    <name type="scientific">Caenorhabditis remanei</name>
    <name type="common">Caenorhabditis vulgaris</name>
    <dbReference type="NCBI Taxonomy" id="31234"/>
    <lineage>
        <taxon>Eukaryota</taxon>
        <taxon>Metazoa</taxon>
        <taxon>Ecdysozoa</taxon>
        <taxon>Nematoda</taxon>
        <taxon>Chromadorea</taxon>
        <taxon>Rhabditida</taxon>
        <taxon>Rhabditina</taxon>
        <taxon>Rhabditomorpha</taxon>
        <taxon>Rhabditoidea</taxon>
        <taxon>Rhabditidae</taxon>
        <taxon>Peloderinae</taxon>
        <taxon>Caenorhabditis</taxon>
    </lineage>
</organism>
<evidence type="ECO:0000256" key="1">
    <source>
        <dbReference type="SAM" id="SignalP"/>
    </source>
</evidence>
<evidence type="ECO:0000313" key="3">
    <source>
        <dbReference type="Proteomes" id="UP000483820"/>
    </source>
</evidence>
<dbReference type="GeneID" id="78773393"/>
<feature type="signal peptide" evidence="1">
    <location>
        <begin position="1"/>
        <end position="19"/>
    </location>
</feature>
<reference evidence="2 3" key="1">
    <citation type="submission" date="2019-12" db="EMBL/GenBank/DDBJ databases">
        <title>Chromosome-level assembly of the Caenorhabditis remanei genome.</title>
        <authorList>
            <person name="Teterina A.A."/>
            <person name="Willis J.H."/>
            <person name="Phillips P.C."/>
        </authorList>
    </citation>
    <scope>NUCLEOTIDE SEQUENCE [LARGE SCALE GENOMIC DNA]</scope>
    <source>
        <strain evidence="2 3">PX506</strain>
        <tissue evidence="2">Whole organism</tissue>
    </source>
</reference>
<dbReference type="CTD" id="78773393"/>
<accession>A0A6A5HXW3</accession>
<comment type="caution">
    <text evidence="2">The sequence shown here is derived from an EMBL/GenBank/DDBJ whole genome shotgun (WGS) entry which is preliminary data.</text>
</comment>
<evidence type="ECO:0008006" key="4">
    <source>
        <dbReference type="Google" id="ProtNLM"/>
    </source>
</evidence>
<gene>
    <name evidence="2" type="ORF">GCK72_002746</name>
</gene>
<dbReference type="AlphaFoldDB" id="A0A6A5HXW3"/>
<protein>
    <recommendedName>
        <fullName evidence="4">Secreted protein</fullName>
    </recommendedName>
</protein>
<proteinExistence type="predicted"/>
<sequence length="224" mass="23365">MSPQTVAAAVVVGIRTAAAVVAGPIASAPVPMVSAFGVRGRTPVDVSRTFASVITNTTSISLPVAAGFVVTDSTMRSQVPRGSSPHCWTERNGHLWNPLALKSCGRGGRRTDRVPDGENRVHICCSGTVFHVFAIFTSAPPSMSPYPNLLLTILPTPFLDHPGLFSSGFQLAVRRTRCCISLHVNSGFASRARAIIPAARGADADVPVCLSVHPPGTSTVTIAG</sequence>
<name>A0A6A5HXW3_CAERE</name>
<dbReference type="RefSeq" id="XP_053592220.1">
    <property type="nucleotide sequence ID" value="XM_053723575.1"/>
</dbReference>
<keyword evidence="1" id="KW-0732">Signal</keyword>
<feature type="chain" id="PRO_5025601407" description="Secreted protein" evidence="1">
    <location>
        <begin position="20"/>
        <end position="224"/>
    </location>
</feature>
<dbReference type="Proteomes" id="UP000483820">
    <property type="component" value="Chromosome I"/>
</dbReference>